<proteinExistence type="predicted"/>
<gene>
    <name evidence="2" type="ORF">CDL12_22181</name>
</gene>
<keyword evidence="3" id="KW-1185">Reference proteome</keyword>
<comment type="caution">
    <text evidence="2">The sequence shown here is derived from an EMBL/GenBank/DDBJ whole genome shotgun (WGS) entry which is preliminary data.</text>
</comment>
<dbReference type="OrthoDB" id="773117at2759"/>
<dbReference type="PANTHER" id="PTHR33912:SF5">
    <property type="entry name" value="F22G5.17"/>
    <property type="match status" value="1"/>
</dbReference>
<dbReference type="InterPro" id="IPR040381">
    <property type="entry name" value="At4g14450-like"/>
</dbReference>
<dbReference type="Proteomes" id="UP000231279">
    <property type="component" value="Unassembled WGS sequence"/>
</dbReference>
<organism evidence="2 3">
    <name type="scientific">Handroanthus impetiginosus</name>
    <dbReference type="NCBI Taxonomy" id="429701"/>
    <lineage>
        <taxon>Eukaryota</taxon>
        <taxon>Viridiplantae</taxon>
        <taxon>Streptophyta</taxon>
        <taxon>Embryophyta</taxon>
        <taxon>Tracheophyta</taxon>
        <taxon>Spermatophyta</taxon>
        <taxon>Magnoliopsida</taxon>
        <taxon>eudicotyledons</taxon>
        <taxon>Gunneridae</taxon>
        <taxon>Pentapetalae</taxon>
        <taxon>asterids</taxon>
        <taxon>lamiids</taxon>
        <taxon>Lamiales</taxon>
        <taxon>Bignoniaceae</taxon>
        <taxon>Crescentiina</taxon>
        <taxon>Tabebuia alliance</taxon>
        <taxon>Handroanthus</taxon>
    </lineage>
</organism>
<dbReference type="PANTHER" id="PTHR33912">
    <property type="entry name" value="OS01G0939400 PROTEIN"/>
    <property type="match status" value="1"/>
</dbReference>
<evidence type="ECO:0000256" key="1">
    <source>
        <dbReference type="SAM" id="MobiDB-lite"/>
    </source>
</evidence>
<name>A0A2G9GJB8_9LAMI</name>
<dbReference type="EMBL" id="NKXS01004826">
    <property type="protein sequence ID" value="PIN05292.1"/>
    <property type="molecule type" value="Genomic_DNA"/>
</dbReference>
<reference evidence="3" key="1">
    <citation type="journal article" date="2018" name="Gigascience">
        <title>Genome assembly of the Pink Ipe (Handroanthus impetiginosus, Bignoniaceae), a highly valued, ecologically keystone Neotropical timber forest tree.</title>
        <authorList>
            <person name="Silva-Junior O.B."/>
            <person name="Grattapaglia D."/>
            <person name="Novaes E."/>
            <person name="Collevatti R.G."/>
        </authorList>
    </citation>
    <scope>NUCLEOTIDE SEQUENCE [LARGE SCALE GENOMIC DNA]</scope>
    <source>
        <strain evidence="3">cv. UFG-1</strain>
    </source>
</reference>
<feature type="region of interest" description="Disordered" evidence="1">
    <location>
        <begin position="1"/>
        <end position="24"/>
    </location>
</feature>
<sequence>MERSKKESKHKRNGSCSTRLQKHAPPTLLLRGITAEAEEDGSSSRYAIPLLSPLLVSPAVPPVVVDVKGKELASGGGNVMAGSSTTMAEGWKHPAVGALAEPSDLGALLQSQCMLINNVSS</sequence>
<feature type="compositionally biased region" description="Basic residues" evidence="1">
    <location>
        <begin position="1"/>
        <end position="13"/>
    </location>
</feature>
<evidence type="ECO:0000313" key="2">
    <source>
        <dbReference type="EMBL" id="PIN05292.1"/>
    </source>
</evidence>
<accession>A0A2G9GJB8</accession>
<dbReference type="AlphaFoldDB" id="A0A2G9GJB8"/>
<evidence type="ECO:0000313" key="3">
    <source>
        <dbReference type="Proteomes" id="UP000231279"/>
    </source>
</evidence>
<protein>
    <submittedName>
        <fullName evidence="2">Uncharacterized protein</fullName>
    </submittedName>
</protein>